<evidence type="ECO:0000313" key="4">
    <source>
        <dbReference type="EMBL" id="KAK3748119.1"/>
    </source>
</evidence>
<dbReference type="PROSITE" id="PS00524">
    <property type="entry name" value="SMB_1"/>
    <property type="match status" value="1"/>
</dbReference>
<dbReference type="Proteomes" id="UP001283361">
    <property type="component" value="Unassembled WGS sequence"/>
</dbReference>
<keyword evidence="5" id="KW-1185">Reference proteome</keyword>
<protein>
    <recommendedName>
        <fullName evidence="3">SMB domain-containing protein</fullName>
    </recommendedName>
</protein>
<dbReference type="SUPFAM" id="SSF90188">
    <property type="entry name" value="Somatomedin B domain"/>
    <property type="match status" value="1"/>
</dbReference>
<evidence type="ECO:0000313" key="5">
    <source>
        <dbReference type="Proteomes" id="UP001283361"/>
    </source>
</evidence>
<evidence type="ECO:0000256" key="1">
    <source>
        <dbReference type="ARBA" id="ARBA00023157"/>
    </source>
</evidence>
<name>A0AAE1D002_9GAST</name>
<reference evidence="4" key="1">
    <citation type="journal article" date="2023" name="G3 (Bethesda)">
        <title>A reference genome for the long-term kleptoplast-retaining sea slug Elysia crispata morphotype clarki.</title>
        <authorList>
            <person name="Eastman K.E."/>
            <person name="Pendleton A.L."/>
            <person name="Shaikh M.A."/>
            <person name="Suttiyut T."/>
            <person name="Ogas R."/>
            <person name="Tomko P."/>
            <person name="Gavelis G."/>
            <person name="Widhalm J.R."/>
            <person name="Wisecaver J.H."/>
        </authorList>
    </citation>
    <scope>NUCLEOTIDE SEQUENCE</scope>
    <source>
        <strain evidence="4">ECLA1</strain>
    </source>
</reference>
<keyword evidence="1" id="KW-1015">Disulfide bond</keyword>
<dbReference type="InterPro" id="IPR001212">
    <property type="entry name" value="Somatomedin_B_dom"/>
</dbReference>
<feature type="compositionally biased region" description="Basic and acidic residues" evidence="2">
    <location>
        <begin position="562"/>
        <end position="572"/>
    </location>
</feature>
<evidence type="ECO:0000256" key="2">
    <source>
        <dbReference type="SAM" id="MobiDB-lite"/>
    </source>
</evidence>
<proteinExistence type="predicted"/>
<evidence type="ECO:0000259" key="3">
    <source>
        <dbReference type="PROSITE" id="PS50958"/>
    </source>
</evidence>
<sequence>MTILLDNVNVTQLNHSREVDQHETMLDAEVLDLFGPEPETSSPFLVNYPLESGHTKDRPLLEHTTRLNGNFSFRAHTNQNGSSSDTAEHDVPNEEWEIPMQSMSSPSGNVDSAQDYYSDYQSGQSSVHEPQKCAGTENVIPPNWLEMNDLCEGDLSRWSCNQRCSQFGDWDFFGFTCSCHPNCVMHNFCCSDFETECPQEFQEAMNARKKFPDTSASCDPVLGSHVISTCPAGASEVEKTLCEGDWEVSLDLEKEVTLEDHTFTNSSATAILRETRRPNQAVERLKREAPVSDPVLGWHFKNRFCWRCWKMKNPPVMWRIDILISAESRPAEDYRLDTMTDYAEHHRDMISWHPPPPLVRLPCSSLFKEKVQLYEDVTAWCTACQVDQVTQEACVNGSASYLRIGAELYKNHHCFLCSKFYHSEKLSSPQNHDHLLPVTIESEQKHFCYTVEFFNDLAYHNMYFPVTMILPDEHNGGVEFIQKADHFGAFTWDKLQCKNTGTESEDPSCVAEKCSDTALLVNDKCDNSYYPRKAIIRICVTDPENDHISCQPNQQETTGLQDEEKDHGHNHREASLSIVTFKKRFGTDLEQVREKFVIMGSHFGAKHFGNFSLMQASIEDDPREGLLVFRVENEKGRIRIRI</sequence>
<gene>
    <name evidence="4" type="ORF">RRG08_040600</name>
</gene>
<accession>A0AAE1D002</accession>
<dbReference type="PROSITE" id="PS50958">
    <property type="entry name" value="SMB_2"/>
    <property type="match status" value="1"/>
</dbReference>
<feature type="region of interest" description="Disordered" evidence="2">
    <location>
        <begin position="552"/>
        <end position="572"/>
    </location>
</feature>
<dbReference type="EMBL" id="JAWDGP010006047">
    <property type="protein sequence ID" value="KAK3748119.1"/>
    <property type="molecule type" value="Genomic_DNA"/>
</dbReference>
<feature type="domain" description="SMB" evidence="3">
    <location>
        <begin position="156"/>
        <end position="202"/>
    </location>
</feature>
<dbReference type="AlphaFoldDB" id="A0AAE1D002"/>
<dbReference type="InterPro" id="IPR036024">
    <property type="entry name" value="Somatomedin_B-like_dom_sf"/>
</dbReference>
<organism evidence="4 5">
    <name type="scientific">Elysia crispata</name>
    <name type="common">lettuce slug</name>
    <dbReference type="NCBI Taxonomy" id="231223"/>
    <lineage>
        <taxon>Eukaryota</taxon>
        <taxon>Metazoa</taxon>
        <taxon>Spiralia</taxon>
        <taxon>Lophotrochozoa</taxon>
        <taxon>Mollusca</taxon>
        <taxon>Gastropoda</taxon>
        <taxon>Heterobranchia</taxon>
        <taxon>Euthyneura</taxon>
        <taxon>Panpulmonata</taxon>
        <taxon>Sacoglossa</taxon>
        <taxon>Placobranchoidea</taxon>
        <taxon>Plakobranchidae</taxon>
        <taxon>Elysia</taxon>
    </lineage>
</organism>
<comment type="caution">
    <text evidence="4">The sequence shown here is derived from an EMBL/GenBank/DDBJ whole genome shotgun (WGS) entry which is preliminary data.</text>
</comment>